<keyword evidence="12" id="KW-0472">Membrane</keyword>
<evidence type="ECO:0000313" key="16">
    <source>
        <dbReference type="Proteomes" id="UP000657918"/>
    </source>
</evidence>
<dbReference type="InterPro" id="IPR001245">
    <property type="entry name" value="Ser-Thr/Tyr_kinase_cat_dom"/>
</dbReference>
<feature type="transmembrane region" description="Helical" evidence="12">
    <location>
        <begin position="326"/>
        <end position="347"/>
    </location>
</feature>
<dbReference type="InterPro" id="IPR008271">
    <property type="entry name" value="Ser/Thr_kinase_AS"/>
</dbReference>
<dbReference type="CDD" id="cd23509">
    <property type="entry name" value="Gnk2-like"/>
    <property type="match status" value="2"/>
</dbReference>
<evidence type="ECO:0000256" key="12">
    <source>
        <dbReference type="SAM" id="Phobius"/>
    </source>
</evidence>
<dbReference type="Proteomes" id="UP000657918">
    <property type="component" value="Chromosome 16"/>
</dbReference>
<keyword evidence="9" id="KW-0325">Glycoprotein</keyword>
<dbReference type="InterPro" id="IPR052059">
    <property type="entry name" value="CR_Ser/Thr_kinase"/>
</dbReference>
<feature type="domain" description="Protein kinase" evidence="13">
    <location>
        <begin position="386"/>
        <end position="674"/>
    </location>
</feature>
<gene>
    <name evidence="15" type="ORF">SADUNF_Sadunf16G0160900</name>
</gene>
<dbReference type="InterPro" id="IPR038408">
    <property type="entry name" value="GNK2_sf"/>
</dbReference>
<dbReference type="OrthoDB" id="4062651at2759"/>
<feature type="region of interest" description="Disordered" evidence="11">
    <location>
        <begin position="668"/>
        <end position="706"/>
    </location>
</feature>
<dbReference type="Gene3D" id="3.30.200.20">
    <property type="entry name" value="Phosphorylase Kinase, domain 1"/>
    <property type="match status" value="1"/>
</dbReference>
<dbReference type="InterPro" id="IPR017441">
    <property type="entry name" value="Protein_kinase_ATP_BS"/>
</dbReference>
<evidence type="ECO:0000256" key="3">
    <source>
        <dbReference type="ARBA" id="ARBA00022729"/>
    </source>
</evidence>
<dbReference type="PROSITE" id="PS00107">
    <property type="entry name" value="PROTEIN_KINASE_ATP"/>
    <property type="match status" value="1"/>
</dbReference>
<sequence>MHVHKEGENKLGLSIDFYFHHLEGGGGADRVRESKIYMLFIVVWWMVAIMGAFSDPQTNLLTGCSHVPVDNVTEFTKNLNATLLDLGAQLNSNKYFATADQARGASTVFAMVQCRRYLSTADCVACFAIAAKQIRNCSAGINGARVIYDDCFLRYESTGFYDQTQDGHYVLCGETTASPGNQTAYPGNQTASPGNQTASPGNQTASPDYQASVKSLLSDLQIASPKIRGFFATSKKEVVGGNSVVYGVAQCVETISKAGCQDCLTVAYDDLKKCISHANAGGRSINAGCFFRYSDTPFFADNQTTDLKPFLRNGSTSNKKVLIKKVLITGVVGGIGLLLLATIIQFLGFKQHKKPKAVPREDDILGELRGPVNYSFNELKSATKNFSEEYKLGQGGFGEVYKGVLQNERVVAVKKLAISQSHRVKAEFEKEVKIIGNVHHRNLTRLLGCCSNGPELLLVYEYMANSSLDNFLYGGKKGSLGWKQRFDIILGTARGLSYLHEDFHLCIIHRDIKANNILLDDDFQPKIADFGLARYLPESHSHLTTGFAGTLGYTAPEYAIYGQLSEKVDIYSYGVVVLEIISGQKCSQASEDPDSDYLLKRAWRLYERDMHLELVDGSMNPDEYETDTMKKIIEVALMCTQSTASLRPTMSEVVSLLRSEGSAVQKRPPISPAFIESNQRVRADTSTSTGSSVSNGTASISRLSAR</sequence>
<dbReference type="InterPro" id="IPR000719">
    <property type="entry name" value="Prot_kinase_dom"/>
</dbReference>
<dbReference type="PROSITE" id="PS50011">
    <property type="entry name" value="PROTEIN_KINASE_DOM"/>
    <property type="match status" value="1"/>
</dbReference>
<feature type="compositionally biased region" description="Low complexity" evidence="11">
    <location>
        <begin position="685"/>
        <end position="699"/>
    </location>
</feature>
<proteinExistence type="predicted"/>
<dbReference type="PROSITE" id="PS51473">
    <property type="entry name" value="GNK2"/>
    <property type="match status" value="2"/>
</dbReference>
<evidence type="ECO:0000259" key="13">
    <source>
        <dbReference type="PROSITE" id="PS50011"/>
    </source>
</evidence>
<dbReference type="Pfam" id="PF01657">
    <property type="entry name" value="Stress-antifung"/>
    <property type="match status" value="2"/>
</dbReference>
<keyword evidence="12" id="KW-1133">Transmembrane helix</keyword>
<dbReference type="Gene3D" id="1.10.510.10">
    <property type="entry name" value="Transferase(Phosphotransferase) domain 1"/>
    <property type="match status" value="1"/>
</dbReference>
<feature type="domain" description="Gnk2-homologous" evidence="14">
    <location>
        <begin position="57"/>
        <end position="160"/>
    </location>
</feature>
<dbReference type="InterPro" id="IPR011009">
    <property type="entry name" value="Kinase-like_dom_sf"/>
</dbReference>
<dbReference type="PROSITE" id="PS00108">
    <property type="entry name" value="PROTEIN_KINASE_ST"/>
    <property type="match status" value="1"/>
</dbReference>
<evidence type="ECO:0000256" key="2">
    <source>
        <dbReference type="ARBA" id="ARBA00022679"/>
    </source>
</evidence>
<dbReference type="AlphaFoldDB" id="A0A835MLY5"/>
<keyword evidence="5 10" id="KW-0547">Nucleotide-binding</keyword>
<dbReference type="FunFam" id="1.10.510.10:FF:000336">
    <property type="entry name" value="Cysteine-rich receptor-like protein kinase 2"/>
    <property type="match status" value="1"/>
</dbReference>
<feature type="domain" description="Gnk2-homologous" evidence="14">
    <location>
        <begin position="191"/>
        <end position="298"/>
    </location>
</feature>
<keyword evidence="4" id="KW-0677">Repeat</keyword>
<dbReference type="SMART" id="SM00220">
    <property type="entry name" value="S_TKc"/>
    <property type="match status" value="1"/>
</dbReference>
<dbReference type="SUPFAM" id="SSF56112">
    <property type="entry name" value="Protein kinase-like (PK-like)"/>
    <property type="match status" value="1"/>
</dbReference>
<evidence type="ECO:0000313" key="15">
    <source>
        <dbReference type="EMBL" id="KAF9665796.1"/>
    </source>
</evidence>
<name>A0A835MLY5_9ROSI</name>
<keyword evidence="8" id="KW-0675">Receptor</keyword>
<keyword evidence="12" id="KW-0812">Transmembrane</keyword>
<feature type="binding site" evidence="10">
    <location>
        <position position="415"/>
    </location>
    <ligand>
        <name>ATP</name>
        <dbReference type="ChEBI" id="CHEBI:30616"/>
    </ligand>
</feature>
<feature type="region of interest" description="Disordered" evidence="11">
    <location>
        <begin position="182"/>
        <end position="207"/>
    </location>
</feature>
<reference evidence="15 16" key="1">
    <citation type="submission" date="2020-10" db="EMBL/GenBank/DDBJ databases">
        <title>Plant Genome Project.</title>
        <authorList>
            <person name="Zhang R.-G."/>
        </authorList>
    </citation>
    <scope>NUCLEOTIDE SEQUENCE [LARGE SCALE GENOMIC DNA]</scope>
    <source>
        <strain evidence="15">FAFU-HL-1</strain>
        <tissue evidence="15">Leaf</tissue>
    </source>
</reference>
<comment type="caution">
    <text evidence="15">The sequence shown here is derived from an EMBL/GenBank/DDBJ whole genome shotgun (WGS) entry which is preliminary data.</text>
</comment>
<organism evidence="15 16">
    <name type="scientific">Salix dunnii</name>
    <dbReference type="NCBI Taxonomy" id="1413687"/>
    <lineage>
        <taxon>Eukaryota</taxon>
        <taxon>Viridiplantae</taxon>
        <taxon>Streptophyta</taxon>
        <taxon>Embryophyta</taxon>
        <taxon>Tracheophyta</taxon>
        <taxon>Spermatophyta</taxon>
        <taxon>Magnoliopsida</taxon>
        <taxon>eudicotyledons</taxon>
        <taxon>Gunneridae</taxon>
        <taxon>Pentapetalae</taxon>
        <taxon>rosids</taxon>
        <taxon>fabids</taxon>
        <taxon>Malpighiales</taxon>
        <taxon>Salicaceae</taxon>
        <taxon>Saliceae</taxon>
        <taxon>Salix</taxon>
    </lineage>
</organism>
<evidence type="ECO:0000256" key="10">
    <source>
        <dbReference type="PROSITE-ProRule" id="PRU10141"/>
    </source>
</evidence>
<dbReference type="CDD" id="cd14066">
    <property type="entry name" value="STKc_IRAK"/>
    <property type="match status" value="1"/>
</dbReference>
<evidence type="ECO:0000259" key="14">
    <source>
        <dbReference type="PROSITE" id="PS51473"/>
    </source>
</evidence>
<evidence type="ECO:0000256" key="9">
    <source>
        <dbReference type="ARBA" id="ARBA00023180"/>
    </source>
</evidence>
<evidence type="ECO:0000256" key="5">
    <source>
        <dbReference type="ARBA" id="ARBA00022741"/>
    </source>
</evidence>
<dbReference type="EMBL" id="JADGMS010000016">
    <property type="protein sequence ID" value="KAF9665796.1"/>
    <property type="molecule type" value="Genomic_DNA"/>
</dbReference>
<evidence type="ECO:0000256" key="7">
    <source>
        <dbReference type="ARBA" id="ARBA00022840"/>
    </source>
</evidence>
<feature type="transmembrane region" description="Helical" evidence="12">
    <location>
        <begin position="36"/>
        <end position="54"/>
    </location>
</feature>
<keyword evidence="3" id="KW-0732">Signal</keyword>
<keyword evidence="6" id="KW-0418">Kinase</keyword>
<keyword evidence="2" id="KW-0808">Transferase</keyword>
<evidence type="ECO:0008006" key="17">
    <source>
        <dbReference type="Google" id="ProtNLM"/>
    </source>
</evidence>
<keyword evidence="16" id="KW-1185">Reference proteome</keyword>
<dbReference type="Gene3D" id="3.30.430.20">
    <property type="entry name" value="Gnk2 domain, C-X8-C-X2-C motif"/>
    <property type="match status" value="2"/>
</dbReference>
<dbReference type="PANTHER" id="PTHR47973">
    <property type="entry name" value="CYSTEINE-RICH RECEPTOR-LIKE PROTEIN KINASE 3"/>
    <property type="match status" value="1"/>
</dbReference>
<accession>A0A835MLY5</accession>
<dbReference type="InterPro" id="IPR002902">
    <property type="entry name" value="GNK2"/>
</dbReference>
<keyword evidence="1" id="KW-0723">Serine/threonine-protein kinase</keyword>
<evidence type="ECO:0000256" key="1">
    <source>
        <dbReference type="ARBA" id="ARBA00022527"/>
    </source>
</evidence>
<evidence type="ECO:0000256" key="4">
    <source>
        <dbReference type="ARBA" id="ARBA00022737"/>
    </source>
</evidence>
<protein>
    <recommendedName>
        <fullName evidence="17">Cysteine-rich receptor-like protein kinase 2</fullName>
    </recommendedName>
</protein>
<keyword evidence="7 10" id="KW-0067">ATP-binding</keyword>
<evidence type="ECO:0000256" key="11">
    <source>
        <dbReference type="SAM" id="MobiDB-lite"/>
    </source>
</evidence>
<dbReference type="GO" id="GO:0004674">
    <property type="term" value="F:protein serine/threonine kinase activity"/>
    <property type="evidence" value="ECO:0007669"/>
    <property type="project" value="UniProtKB-KW"/>
</dbReference>
<evidence type="ECO:0000256" key="8">
    <source>
        <dbReference type="ARBA" id="ARBA00023170"/>
    </source>
</evidence>
<dbReference type="GO" id="GO:0005524">
    <property type="term" value="F:ATP binding"/>
    <property type="evidence" value="ECO:0007669"/>
    <property type="project" value="UniProtKB-UniRule"/>
</dbReference>
<evidence type="ECO:0000256" key="6">
    <source>
        <dbReference type="ARBA" id="ARBA00022777"/>
    </source>
</evidence>
<dbReference type="Pfam" id="PF07714">
    <property type="entry name" value="PK_Tyr_Ser-Thr"/>
    <property type="match status" value="1"/>
</dbReference>
<dbReference type="FunFam" id="3.30.200.20:FF:000177">
    <property type="entry name" value="Cysteine-rich receptor-like protein kinase 2"/>
    <property type="match status" value="1"/>
</dbReference>